<feature type="region of interest" description="Disordered" evidence="1">
    <location>
        <begin position="1"/>
        <end position="21"/>
    </location>
</feature>
<evidence type="ECO:0000313" key="4">
    <source>
        <dbReference type="Proteomes" id="UP001152320"/>
    </source>
</evidence>
<organism evidence="3 4">
    <name type="scientific">Holothuria leucospilota</name>
    <name type="common">Black long sea cucumber</name>
    <name type="synonym">Mertensiothuria leucospilota</name>
    <dbReference type="NCBI Taxonomy" id="206669"/>
    <lineage>
        <taxon>Eukaryota</taxon>
        <taxon>Metazoa</taxon>
        <taxon>Echinodermata</taxon>
        <taxon>Eleutherozoa</taxon>
        <taxon>Echinozoa</taxon>
        <taxon>Holothuroidea</taxon>
        <taxon>Aspidochirotacea</taxon>
        <taxon>Aspidochirotida</taxon>
        <taxon>Holothuriidae</taxon>
        <taxon>Holothuria</taxon>
    </lineage>
</organism>
<protein>
    <submittedName>
        <fullName evidence="3">Uncharacterized protein</fullName>
    </submittedName>
</protein>
<feature type="transmembrane region" description="Helical" evidence="2">
    <location>
        <begin position="31"/>
        <end position="54"/>
    </location>
</feature>
<keyword evidence="2" id="KW-1133">Transmembrane helix</keyword>
<name>A0A9Q1CAY4_HOLLE</name>
<keyword evidence="2" id="KW-0812">Transmembrane</keyword>
<comment type="caution">
    <text evidence="3">The sequence shown here is derived from an EMBL/GenBank/DDBJ whole genome shotgun (WGS) entry which is preliminary data.</text>
</comment>
<evidence type="ECO:0000256" key="2">
    <source>
        <dbReference type="SAM" id="Phobius"/>
    </source>
</evidence>
<feature type="compositionally biased region" description="Low complexity" evidence="1">
    <location>
        <begin position="1"/>
        <end position="17"/>
    </location>
</feature>
<evidence type="ECO:0000256" key="1">
    <source>
        <dbReference type="SAM" id="MobiDB-lite"/>
    </source>
</evidence>
<evidence type="ECO:0000313" key="3">
    <source>
        <dbReference type="EMBL" id="KAJ8041620.1"/>
    </source>
</evidence>
<dbReference type="Proteomes" id="UP001152320">
    <property type="component" value="Chromosome 5"/>
</dbReference>
<gene>
    <name evidence="3" type="ORF">HOLleu_12490</name>
</gene>
<keyword evidence="2" id="KW-0472">Membrane</keyword>
<dbReference type="AlphaFoldDB" id="A0A9Q1CAY4"/>
<keyword evidence="4" id="KW-1185">Reference proteome</keyword>
<proteinExistence type="predicted"/>
<sequence>MLAVNTTTDAAVTATPTSDPRTRGGGITHIVYMYITCFGIISIVLILTIILRCIRKLQKKAKLAKPTIYRNRSTQGQQLVTQELDEFQSSDKARLV</sequence>
<reference evidence="3" key="1">
    <citation type="submission" date="2021-10" db="EMBL/GenBank/DDBJ databases">
        <title>Tropical sea cucumber genome reveals ecological adaptation and Cuvierian tubules defense mechanism.</title>
        <authorList>
            <person name="Chen T."/>
        </authorList>
    </citation>
    <scope>NUCLEOTIDE SEQUENCE</scope>
    <source>
        <strain evidence="3">Nanhai2018</strain>
        <tissue evidence="3">Muscle</tissue>
    </source>
</reference>
<dbReference type="EMBL" id="JAIZAY010000005">
    <property type="protein sequence ID" value="KAJ8041620.1"/>
    <property type="molecule type" value="Genomic_DNA"/>
</dbReference>
<accession>A0A9Q1CAY4</accession>